<dbReference type="CDD" id="cd00310">
    <property type="entry name" value="ATP-synt_Fo_a_6"/>
    <property type="match status" value="1"/>
</dbReference>
<dbReference type="AlphaFoldDB" id="A0A383B851"/>
<feature type="transmembrane region" description="Helical" evidence="11">
    <location>
        <begin position="143"/>
        <end position="168"/>
    </location>
</feature>
<keyword evidence="7 11" id="KW-1133">Transmembrane helix</keyword>
<dbReference type="PROSITE" id="PS00449">
    <property type="entry name" value="ATPASE_A"/>
    <property type="match status" value="1"/>
</dbReference>
<proteinExistence type="inferred from homology"/>
<evidence type="ECO:0000256" key="1">
    <source>
        <dbReference type="ARBA" id="ARBA00004141"/>
    </source>
</evidence>
<feature type="transmembrane region" description="Helical" evidence="11">
    <location>
        <begin position="116"/>
        <end position="136"/>
    </location>
</feature>
<dbReference type="InterPro" id="IPR023011">
    <property type="entry name" value="ATP_synth_F0_asu_AS"/>
</dbReference>
<evidence type="ECO:0000256" key="11">
    <source>
        <dbReference type="SAM" id="Phobius"/>
    </source>
</evidence>
<dbReference type="NCBIfam" id="NF004482">
    <property type="entry name" value="PRK05815.2-4"/>
    <property type="match status" value="1"/>
</dbReference>
<feature type="non-terminal residue" evidence="12">
    <location>
        <position position="1"/>
    </location>
</feature>
<dbReference type="PRINTS" id="PR00123">
    <property type="entry name" value="ATPASEA"/>
</dbReference>
<protein>
    <recommendedName>
        <fullName evidence="13">ATP synthase subunit a</fullName>
    </recommendedName>
</protein>
<evidence type="ECO:0000256" key="2">
    <source>
        <dbReference type="ARBA" id="ARBA00006810"/>
    </source>
</evidence>
<gene>
    <name evidence="12" type="ORF">METZ01_LOCUS469026</name>
</gene>
<name>A0A383B851_9ZZZZ</name>
<keyword evidence="10" id="KW-0066">ATP synthesis</keyword>
<keyword evidence="4" id="KW-0138">CF(0)</keyword>
<dbReference type="GO" id="GO:0045259">
    <property type="term" value="C:proton-transporting ATP synthase complex"/>
    <property type="evidence" value="ECO:0007669"/>
    <property type="project" value="UniProtKB-KW"/>
</dbReference>
<evidence type="ECO:0000256" key="7">
    <source>
        <dbReference type="ARBA" id="ARBA00022989"/>
    </source>
</evidence>
<dbReference type="PANTHER" id="PTHR11410:SF0">
    <property type="entry name" value="ATP SYNTHASE SUBUNIT A"/>
    <property type="match status" value="1"/>
</dbReference>
<evidence type="ECO:0008006" key="13">
    <source>
        <dbReference type="Google" id="ProtNLM"/>
    </source>
</evidence>
<feature type="non-terminal residue" evidence="12">
    <location>
        <position position="229"/>
    </location>
</feature>
<dbReference type="EMBL" id="UINC01198280">
    <property type="protein sequence ID" value="SVE16172.1"/>
    <property type="molecule type" value="Genomic_DNA"/>
</dbReference>
<dbReference type="InterPro" id="IPR000568">
    <property type="entry name" value="ATP_synth_F0_asu"/>
</dbReference>
<feature type="transmembrane region" description="Helical" evidence="11">
    <location>
        <begin position="188"/>
        <end position="216"/>
    </location>
</feature>
<dbReference type="InterPro" id="IPR035908">
    <property type="entry name" value="F0_ATP_A_sf"/>
</dbReference>
<evidence type="ECO:0000256" key="10">
    <source>
        <dbReference type="ARBA" id="ARBA00023310"/>
    </source>
</evidence>
<dbReference type="HAMAP" id="MF_01393">
    <property type="entry name" value="ATP_synth_a_bact"/>
    <property type="match status" value="1"/>
</dbReference>
<dbReference type="PANTHER" id="PTHR11410">
    <property type="entry name" value="ATP SYNTHASE SUBUNIT A"/>
    <property type="match status" value="1"/>
</dbReference>
<evidence type="ECO:0000256" key="5">
    <source>
        <dbReference type="ARBA" id="ARBA00022692"/>
    </source>
</evidence>
<dbReference type="NCBIfam" id="TIGR01131">
    <property type="entry name" value="ATP_synt_6_or_A"/>
    <property type="match status" value="1"/>
</dbReference>
<keyword evidence="5 11" id="KW-0812">Transmembrane</keyword>
<keyword evidence="9 11" id="KW-0472">Membrane</keyword>
<keyword evidence="8" id="KW-0406">Ion transport</keyword>
<dbReference type="GO" id="GO:0046933">
    <property type="term" value="F:proton-transporting ATP synthase activity, rotational mechanism"/>
    <property type="evidence" value="ECO:0007669"/>
    <property type="project" value="TreeGrafter"/>
</dbReference>
<comment type="subcellular location">
    <subcellularLocation>
        <location evidence="1">Membrane</location>
        <topology evidence="1">Multi-pass membrane protein</topology>
    </subcellularLocation>
</comment>
<keyword evidence="6" id="KW-0375">Hydrogen ion transport</keyword>
<evidence type="ECO:0000313" key="12">
    <source>
        <dbReference type="EMBL" id="SVE16172.1"/>
    </source>
</evidence>
<evidence type="ECO:0000256" key="8">
    <source>
        <dbReference type="ARBA" id="ARBA00023065"/>
    </source>
</evidence>
<feature type="transmembrane region" description="Helical" evidence="11">
    <location>
        <begin position="32"/>
        <end position="49"/>
    </location>
</feature>
<evidence type="ECO:0000256" key="3">
    <source>
        <dbReference type="ARBA" id="ARBA00022448"/>
    </source>
</evidence>
<feature type="transmembrane region" description="Helical" evidence="11">
    <location>
        <begin position="86"/>
        <end position="110"/>
    </location>
</feature>
<dbReference type="Pfam" id="PF00119">
    <property type="entry name" value="ATP-synt_A"/>
    <property type="match status" value="1"/>
</dbReference>
<evidence type="ECO:0000256" key="4">
    <source>
        <dbReference type="ARBA" id="ARBA00022547"/>
    </source>
</evidence>
<dbReference type="SUPFAM" id="SSF81336">
    <property type="entry name" value="F1F0 ATP synthase subunit A"/>
    <property type="match status" value="1"/>
</dbReference>
<dbReference type="Gene3D" id="1.20.120.220">
    <property type="entry name" value="ATP synthase, F0 complex, subunit A"/>
    <property type="match status" value="1"/>
</dbReference>
<reference evidence="12" key="1">
    <citation type="submission" date="2018-05" db="EMBL/GenBank/DDBJ databases">
        <authorList>
            <person name="Lanie J.A."/>
            <person name="Ng W.-L."/>
            <person name="Kazmierczak K.M."/>
            <person name="Andrzejewski T.M."/>
            <person name="Davidsen T.M."/>
            <person name="Wayne K.J."/>
            <person name="Tettelin H."/>
            <person name="Glass J.I."/>
            <person name="Rusch D."/>
            <person name="Podicherti R."/>
            <person name="Tsui H.-C.T."/>
            <person name="Winkler M.E."/>
        </authorList>
    </citation>
    <scope>NUCLEOTIDE SEQUENCE</scope>
</reference>
<accession>A0A383B851</accession>
<comment type="similarity">
    <text evidence="2">Belongs to the ATPase A chain family.</text>
</comment>
<evidence type="ECO:0000256" key="6">
    <source>
        <dbReference type="ARBA" id="ARBA00022781"/>
    </source>
</evidence>
<organism evidence="12">
    <name type="scientific">marine metagenome</name>
    <dbReference type="NCBI Taxonomy" id="408172"/>
    <lineage>
        <taxon>unclassified sequences</taxon>
        <taxon>metagenomes</taxon>
        <taxon>ecological metagenomes</taxon>
    </lineage>
</organism>
<dbReference type="InterPro" id="IPR045083">
    <property type="entry name" value="ATP_synth_F0_asu_bact/mt"/>
</dbReference>
<evidence type="ECO:0000256" key="9">
    <source>
        <dbReference type="ARBA" id="ARBA00023136"/>
    </source>
</evidence>
<keyword evidence="3" id="KW-0813">Transport</keyword>
<sequence length="229" mass="25262">VAAEHSPLEQFAIKRFVELDIAGVDVSFTNSAFMMVIAVTCITMFLVLGTRRHAMVPGRWQSVVELTYELVAKSVRDNIGTEGRPYFPFIFSLFMFLLFCNLLGLIPYSFTVTSHIIVTFVFAGVIFLGVTALGFVRHGLKFFSFFLPPGVPIYLAPLLVPIEFVSYLSRPISLSVRLAANMMAGHTMLKVFAGFVVALGLAGVAPLVFIVLLYALETLIAFLQAYVFA</sequence>